<feature type="region of interest" description="Disordered" evidence="1">
    <location>
        <begin position="57"/>
        <end position="113"/>
    </location>
</feature>
<proteinExistence type="predicted"/>
<evidence type="ECO:0000313" key="2">
    <source>
        <dbReference type="EMBL" id="KAH0898851.1"/>
    </source>
</evidence>
<feature type="compositionally biased region" description="Basic and acidic residues" evidence="1">
    <location>
        <begin position="77"/>
        <end position="98"/>
    </location>
</feature>
<keyword evidence="3" id="KW-1185">Reference proteome</keyword>
<reference evidence="2 3" key="1">
    <citation type="submission" date="2021-05" db="EMBL/GenBank/DDBJ databases">
        <title>Genome Assembly of Synthetic Allotetraploid Brassica napus Reveals Homoeologous Exchanges between Subgenomes.</title>
        <authorList>
            <person name="Davis J.T."/>
        </authorList>
    </citation>
    <scope>NUCLEOTIDE SEQUENCE [LARGE SCALE GENOMIC DNA]</scope>
    <source>
        <strain evidence="3">cv. Da-Ae</strain>
        <tissue evidence="2">Seedling</tissue>
    </source>
</reference>
<sequence length="136" mass="15308">MNSGKTCPGSSRKARHKAILALLVAYLRGKIAILHSREWPRINGTVQLVVPPSPFGMDTTAHRKQHVPEFYSGTKSQLDEHAERPPLQKSRYNPETRQEATATSKPQGESSMLNAIRRRRKSYMLNLTLCDSDVLP</sequence>
<accession>A0ABQ8B3L6</accession>
<gene>
    <name evidence="2" type="ORF">HID58_048419</name>
</gene>
<dbReference type="Proteomes" id="UP000824890">
    <property type="component" value="Unassembled WGS sequence"/>
</dbReference>
<name>A0ABQ8B3L6_BRANA</name>
<evidence type="ECO:0000256" key="1">
    <source>
        <dbReference type="SAM" id="MobiDB-lite"/>
    </source>
</evidence>
<feature type="compositionally biased region" description="Polar residues" evidence="1">
    <location>
        <begin position="99"/>
        <end position="113"/>
    </location>
</feature>
<evidence type="ECO:0000313" key="3">
    <source>
        <dbReference type="Proteomes" id="UP000824890"/>
    </source>
</evidence>
<comment type="caution">
    <text evidence="2">The sequence shown here is derived from an EMBL/GenBank/DDBJ whole genome shotgun (WGS) entry which is preliminary data.</text>
</comment>
<organism evidence="2 3">
    <name type="scientific">Brassica napus</name>
    <name type="common">Rape</name>
    <dbReference type="NCBI Taxonomy" id="3708"/>
    <lineage>
        <taxon>Eukaryota</taxon>
        <taxon>Viridiplantae</taxon>
        <taxon>Streptophyta</taxon>
        <taxon>Embryophyta</taxon>
        <taxon>Tracheophyta</taxon>
        <taxon>Spermatophyta</taxon>
        <taxon>Magnoliopsida</taxon>
        <taxon>eudicotyledons</taxon>
        <taxon>Gunneridae</taxon>
        <taxon>Pentapetalae</taxon>
        <taxon>rosids</taxon>
        <taxon>malvids</taxon>
        <taxon>Brassicales</taxon>
        <taxon>Brassicaceae</taxon>
        <taxon>Brassiceae</taxon>
        <taxon>Brassica</taxon>
    </lineage>
</organism>
<protein>
    <submittedName>
        <fullName evidence="2">Uncharacterized protein</fullName>
    </submittedName>
</protein>
<dbReference type="EMBL" id="JAGKQM010000012">
    <property type="protein sequence ID" value="KAH0898851.1"/>
    <property type="molecule type" value="Genomic_DNA"/>
</dbReference>